<evidence type="ECO:0000313" key="2">
    <source>
        <dbReference type="WBParaSite" id="JU765_v2.g17356.t3"/>
    </source>
</evidence>
<organism evidence="1 2">
    <name type="scientific">Panagrolaimus sp. JU765</name>
    <dbReference type="NCBI Taxonomy" id="591449"/>
    <lineage>
        <taxon>Eukaryota</taxon>
        <taxon>Metazoa</taxon>
        <taxon>Ecdysozoa</taxon>
        <taxon>Nematoda</taxon>
        <taxon>Chromadorea</taxon>
        <taxon>Rhabditida</taxon>
        <taxon>Tylenchina</taxon>
        <taxon>Panagrolaimomorpha</taxon>
        <taxon>Panagrolaimoidea</taxon>
        <taxon>Panagrolaimidae</taxon>
        <taxon>Panagrolaimus</taxon>
    </lineage>
</organism>
<dbReference type="WBParaSite" id="JU765_v2.g17356.t3">
    <property type="protein sequence ID" value="JU765_v2.g17356.t3"/>
    <property type="gene ID" value="JU765_v2.g17356"/>
</dbReference>
<proteinExistence type="predicted"/>
<dbReference type="Proteomes" id="UP000887576">
    <property type="component" value="Unplaced"/>
</dbReference>
<evidence type="ECO:0000313" key="1">
    <source>
        <dbReference type="Proteomes" id="UP000887576"/>
    </source>
</evidence>
<name>A0AC34QLS0_9BILA</name>
<protein>
    <submittedName>
        <fullName evidence="2">RRM domain-containing protein</fullName>
    </submittedName>
</protein>
<reference evidence="2" key="1">
    <citation type="submission" date="2022-11" db="UniProtKB">
        <authorList>
            <consortium name="WormBaseParasite"/>
        </authorList>
    </citation>
    <scope>IDENTIFICATION</scope>
</reference>
<sequence>MSLSTLKTPKILNCDVYEKCTDSSDGDSGRPSSPLTFIHESKNRYSRKVFVGGLPFDITELFVGGLPFDITERDLQKTFGRFGILHIDWPRRQDVDKYAAIDPPTTSHTNRRQSSGYVFIIYRKESSVRKLLNECFIDNKRYFIELPTKTNKKSRYFIELPTKTNKKSVQIRPWLESDCYYFWDKMDLRETYLNPRNAVFIGGVPRPTRAVDIVKAIESTYGTVVYASIDTDPELRYPKGAARVIFDKRADYEDAMTRRNVDLENGKRVEIKPYVIDDQPCDVCHGRNNANRPAPYFCGESTCLQYFCENCWDFSHDRKPMCAKLRNHTPYVRSGDSTRQLGTVPHRAGATTYGNGVQQDFDKISICSTIVNKQRRYF</sequence>
<accession>A0AC34QLS0</accession>